<dbReference type="Pfam" id="PF01299">
    <property type="entry name" value="Lamp2-like_luminal"/>
    <property type="match status" value="1"/>
</dbReference>
<keyword evidence="5" id="KW-1133">Transmembrane helix</keyword>
<evidence type="ECO:0000256" key="2">
    <source>
        <dbReference type="ARBA" id="ARBA00022692"/>
    </source>
</evidence>
<comment type="similarity">
    <text evidence="8">Belongs to the LAMP family.</text>
</comment>
<evidence type="ECO:0000256" key="3">
    <source>
        <dbReference type="ARBA" id="ARBA00022729"/>
    </source>
</evidence>
<feature type="compositionally biased region" description="Low complexity" evidence="9">
    <location>
        <begin position="63"/>
        <end position="108"/>
    </location>
</feature>
<dbReference type="InterPro" id="IPR048528">
    <property type="entry name" value="Lamp2-like_luminal"/>
</dbReference>
<comment type="subcellular location">
    <subcellularLocation>
        <location evidence="1">Endosome membrane</location>
        <topology evidence="1">Single-pass type I membrane protein</topology>
    </subcellularLocation>
    <subcellularLocation>
        <location evidence="8">Lysosome membrane</location>
        <topology evidence="8">Single-pass type I membrane protein</topology>
    </subcellularLocation>
</comment>
<keyword evidence="12" id="KW-1185">Reference proteome</keyword>
<dbReference type="PROSITE" id="PS51407">
    <property type="entry name" value="LAMP_3"/>
    <property type="match status" value="1"/>
</dbReference>
<comment type="caution">
    <text evidence="8">Lacks conserved residue(s) required for the propagation of feature annotation.</text>
</comment>
<evidence type="ECO:0000256" key="5">
    <source>
        <dbReference type="ARBA" id="ARBA00022989"/>
    </source>
</evidence>
<evidence type="ECO:0000313" key="12">
    <source>
        <dbReference type="Proteomes" id="UP000661971"/>
    </source>
</evidence>
<dbReference type="Gene3D" id="2.40.160.110">
    <property type="match status" value="1"/>
</dbReference>
<keyword evidence="2 8" id="KW-0812">Transmembrane</keyword>
<evidence type="ECO:0000259" key="10">
    <source>
        <dbReference type="Pfam" id="PF01299"/>
    </source>
</evidence>
<dbReference type="InterPro" id="IPR002000">
    <property type="entry name" value="Lysosome-assoc_membr_glycop"/>
</dbReference>
<reference evidence="12" key="1">
    <citation type="submission" date="2023-07" db="EMBL/GenBank/DDBJ databases">
        <title>Bird 10,000 Genomes (B10K) Project - Family phase.</title>
        <authorList>
            <person name="Zhang G."/>
        </authorList>
    </citation>
    <scope>NUCLEOTIDE SEQUENCE [LARGE SCALE GENOMIC DNA]</scope>
</reference>
<comment type="caution">
    <text evidence="11">The sequence shown here is derived from an EMBL/GenBank/DDBJ whole genome shotgun (WGS) entry which is preliminary data.</text>
</comment>
<dbReference type="GO" id="GO:0031902">
    <property type="term" value="C:late endosome membrane"/>
    <property type="evidence" value="ECO:0007669"/>
    <property type="project" value="TreeGrafter"/>
</dbReference>
<accession>A0A851TL45</accession>
<proteinExistence type="inferred from homology"/>
<keyword evidence="7" id="KW-0325">Glycoprotein</keyword>
<organism evidence="11 12">
    <name type="scientific">Nothocercus nigrocapillus</name>
    <dbReference type="NCBI Taxonomy" id="1977171"/>
    <lineage>
        <taxon>Eukaryota</taxon>
        <taxon>Metazoa</taxon>
        <taxon>Chordata</taxon>
        <taxon>Craniata</taxon>
        <taxon>Vertebrata</taxon>
        <taxon>Euteleostomi</taxon>
        <taxon>Archelosauria</taxon>
        <taxon>Archosauria</taxon>
        <taxon>Dinosauria</taxon>
        <taxon>Saurischia</taxon>
        <taxon>Theropoda</taxon>
        <taxon>Coelurosauria</taxon>
        <taxon>Aves</taxon>
        <taxon>Palaeognathae</taxon>
        <taxon>Tinamiformes</taxon>
        <taxon>Tinamidae</taxon>
        <taxon>Nothocercus</taxon>
    </lineage>
</organism>
<evidence type="ECO:0000313" key="11">
    <source>
        <dbReference type="EMBL" id="NXD16380.1"/>
    </source>
</evidence>
<name>A0A851TL45_9AVES</name>
<dbReference type="GO" id="GO:0005765">
    <property type="term" value="C:lysosomal membrane"/>
    <property type="evidence" value="ECO:0007669"/>
    <property type="project" value="UniProtKB-SubCell"/>
</dbReference>
<evidence type="ECO:0000256" key="6">
    <source>
        <dbReference type="ARBA" id="ARBA00023136"/>
    </source>
</evidence>
<keyword evidence="4" id="KW-0967">Endosome</keyword>
<feature type="non-terminal residue" evidence="11">
    <location>
        <position position="187"/>
    </location>
</feature>
<keyword evidence="6 8" id="KW-0472">Membrane</keyword>
<dbReference type="PANTHER" id="PTHR11506">
    <property type="entry name" value="LYSOSOME-ASSOCIATED MEMBRANE GLYCOPROTEIN"/>
    <property type="match status" value="1"/>
</dbReference>
<keyword evidence="8" id="KW-0458">Lysosome</keyword>
<gene>
    <name evidence="11" type="primary">Lamp3</name>
    <name evidence="11" type="ORF">NOTNIG_R08193</name>
</gene>
<feature type="non-terminal residue" evidence="11">
    <location>
        <position position="1"/>
    </location>
</feature>
<evidence type="ECO:0000256" key="7">
    <source>
        <dbReference type="ARBA" id="ARBA00023180"/>
    </source>
</evidence>
<keyword evidence="3" id="KW-0732">Signal</keyword>
<evidence type="ECO:0000256" key="1">
    <source>
        <dbReference type="ARBA" id="ARBA00004530"/>
    </source>
</evidence>
<evidence type="ECO:0000256" key="4">
    <source>
        <dbReference type="ARBA" id="ARBA00022753"/>
    </source>
</evidence>
<dbReference type="AlphaFoldDB" id="A0A851TL45"/>
<evidence type="ECO:0000256" key="8">
    <source>
        <dbReference type="PROSITE-ProRule" id="PRU00740"/>
    </source>
</evidence>
<feature type="region of interest" description="Disordered" evidence="9">
    <location>
        <begin position="63"/>
        <end position="115"/>
    </location>
</feature>
<dbReference type="EMBL" id="WBNA01000384">
    <property type="protein sequence ID" value="NXD16380.1"/>
    <property type="molecule type" value="Genomic_DNA"/>
</dbReference>
<evidence type="ECO:0000256" key="9">
    <source>
        <dbReference type="SAM" id="MobiDB-lite"/>
    </source>
</evidence>
<dbReference type="GO" id="GO:0072594">
    <property type="term" value="P:establishment of protein localization to organelle"/>
    <property type="evidence" value="ECO:0007669"/>
    <property type="project" value="TreeGrafter"/>
</dbReference>
<dbReference type="GO" id="GO:0005886">
    <property type="term" value="C:plasma membrane"/>
    <property type="evidence" value="ECO:0007669"/>
    <property type="project" value="TreeGrafter"/>
</dbReference>
<dbReference type="Proteomes" id="UP000661971">
    <property type="component" value="Unassembled WGS sequence"/>
</dbReference>
<feature type="domain" description="Lysosome-associated membrane glycoprotein 2-like luminal" evidence="10">
    <location>
        <begin position="118"/>
        <end position="187"/>
    </location>
</feature>
<protein>
    <submittedName>
        <fullName evidence="11">LAMP3 protein</fullName>
    </submittedName>
</protein>
<sequence length="187" mass="19545">ASETDAPAAANRTVHFLCTTNHAMTNDSTATAGVATNTTGAPAQTNNQTAIVITITTTKKTTVKPTQGSTNQTTTPQAATTTAMANTTTVRPRTQTTIPPTTTAVRPTLTPQPSPIPTGTYTVHNGSTTCIRAVMGLQLMAQNIQKKQLEYVNINPNKTQTSGSCGTLQSALNITFSGGFINFVFAK</sequence>
<dbReference type="PANTHER" id="PTHR11506:SF30">
    <property type="entry name" value="LYSOSOME-ASSOCIATED MEMBRANE GLYCOPROTEIN 3"/>
    <property type="match status" value="1"/>
</dbReference>